<dbReference type="SUPFAM" id="SSF143011">
    <property type="entry name" value="RelE-like"/>
    <property type="match status" value="1"/>
</dbReference>
<reference evidence="2 3" key="1">
    <citation type="journal article" date="2016" name="Nat. Commun.">
        <title>Thousands of microbial genomes shed light on interconnected biogeochemical processes in an aquifer system.</title>
        <authorList>
            <person name="Anantharaman K."/>
            <person name="Brown C.T."/>
            <person name="Hug L.A."/>
            <person name="Sharon I."/>
            <person name="Castelle C.J."/>
            <person name="Probst A.J."/>
            <person name="Thomas B.C."/>
            <person name="Singh A."/>
            <person name="Wilkins M.J."/>
            <person name="Karaoz U."/>
            <person name="Brodie E.L."/>
            <person name="Williams K.H."/>
            <person name="Hubbard S.S."/>
            <person name="Banfield J.F."/>
        </authorList>
    </citation>
    <scope>NUCLEOTIDE SEQUENCE [LARGE SCALE GENOMIC DNA]</scope>
</reference>
<organism evidence="2 3">
    <name type="scientific">Candidatus Muproteobacteria bacterium RBG_16_65_34</name>
    <dbReference type="NCBI Taxonomy" id="1817760"/>
    <lineage>
        <taxon>Bacteria</taxon>
        <taxon>Pseudomonadati</taxon>
        <taxon>Pseudomonadota</taxon>
        <taxon>Candidatus Muproteobacteria</taxon>
    </lineage>
</organism>
<proteinExistence type="predicted"/>
<gene>
    <name evidence="2" type="ORF">A2151_05355</name>
</gene>
<evidence type="ECO:0000256" key="1">
    <source>
        <dbReference type="ARBA" id="ARBA00022649"/>
    </source>
</evidence>
<dbReference type="InterPro" id="IPR007712">
    <property type="entry name" value="RelE/ParE_toxin"/>
</dbReference>
<evidence type="ECO:0000313" key="3">
    <source>
        <dbReference type="Proteomes" id="UP000178885"/>
    </source>
</evidence>
<protein>
    <recommendedName>
        <fullName evidence="4">Cytotoxic translational repressor of toxin-antitoxin stability system</fullName>
    </recommendedName>
</protein>
<evidence type="ECO:0000313" key="2">
    <source>
        <dbReference type="EMBL" id="OGI48703.1"/>
    </source>
</evidence>
<keyword evidence="1" id="KW-1277">Toxin-antitoxin system</keyword>
<dbReference type="InterPro" id="IPR035093">
    <property type="entry name" value="RelE/ParE_toxin_dom_sf"/>
</dbReference>
<comment type="caution">
    <text evidence="2">The sequence shown here is derived from an EMBL/GenBank/DDBJ whole genome shotgun (WGS) entry which is preliminary data.</text>
</comment>
<dbReference type="STRING" id="1817760.A2151_05355"/>
<dbReference type="AlphaFoldDB" id="A0A1F6TU84"/>
<accession>A0A1F6TU84</accession>
<sequence>MTWTVILTGRAYKQLKKLPTTIQDLADAAIHDLEAAGPKPMGWDVRKTGDDEYRLRLTYRYRMRYRVVGGQLQIEVFYLGHRKDAYR</sequence>
<dbReference type="Gene3D" id="3.30.2310.20">
    <property type="entry name" value="RelE-like"/>
    <property type="match status" value="1"/>
</dbReference>
<name>A0A1F6TU84_9PROT</name>
<dbReference type="EMBL" id="MFSU01000021">
    <property type="protein sequence ID" value="OGI48703.1"/>
    <property type="molecule type" value="Genomic_DNA"/>
</dbReference>
<dbReference type="Pfam" id="PF05016">
    <property type="entry name" value="ParE_toxin"/>
    <property type="match status" value="1"/>
</dbReference>
<dbReference type="Proteomes" id="UP000178885">
    <property type="component" value="Unassembled WGS sequence"/>
</dbReference>
<evidence type="ECO:0008006" key="4">
    <source>
        <dbReference type="Google" id="ProtNLM"/>
    </source>
</evidence>